<dbReference type="InterPro" id="IPR011333">
    <property type="entry name" value="SKP1/BTB/POZ_sf"/>
</dbReference>
<dbReference type="CDD" id="cd18186">
    <property type="entry name" value="BTB_POZ_ZBTB_KLHL-like"/>
    <property type="match status" value="1"/>
</dbReference>
<dbReference type="PROSITE" id="PS50097">
    <property type="entry name" value="BTB"/>
    <property type="match status" value="1"/>
</dbReference>
<feature type="domain" description="BTB" evidence="1">
    <location>
        <begin position="146"/>
        <end position="214"/>
    </location>
</feature>
<dbReference type="PANTHER" id="PTHR24413">
    <property type="entry name" value="SPECKLE-TYPE POZ PROTEIN"/>
    <property type="match status" value="1"/>
</dbReference>
<dbReference type="Pfam" id="PF00651">
    <property type="entry name" value="BTB"/>
    <property type="match status" value="1"/>
</dbReference>
<dbReference type="Gene3D" id="3.30.710.10">
    <property type="entry name" value="Potassium Channel Kv1.1, Chain A"/>
    <property type="match status" value="1"/>
</dbReference>
<sequence>MSDVFKDSAEIRTTTGDLNALPKHEHIPSQVRPISGSNGLFWSFIVYGSQRDMDSEFFYVDITVTKKTMVDVTLFVGPLEPMEHHFSQLIVDGTIPLPARFFTKKLGDNGVIRCEITITTFTKATHFHLEVPTMLDLVKYADHCEKDVEILVGKTLVLKVHRYFLSLISPVFQTYFAHKTKEASTGQINITDFDVDTVKNVFSYCYGTDIGRKNVPEIVNMLRFADKYDIKIITHNLEDCLYEDINSKNFATITQYAYDLDRSYMQHKCAMFYRHNHASLTLTAEFGSLSALIKDKLICRAIHIQSVDILTGMDLDSFW</sequence>
<dbReference type="AlphaFoldDB" id="A0A7E4V6T4"/>
<keyword evidence="2" id="KW-1185">Reference proteome</keyword>
<dbReference type="WBParaSite" id="Pan_g1718.t1">
    <property type="protein sequence ID" value="Pan_g1718.t1"/>
    <property type="gene ID" value="Pan_g1718"/>
</dbReference>
<dbReference type="Proteomes" id="UP000492821">
    <property type="component" value="Unassembled WGS sequence"/>
</dbReference>
<evidence type="ECO:0000313" key="2">
    <source>
        <dbReference type="Proteomes" id="UP000492821"/>
    </source>
</evidence>
<reference evidence="2" key="1">
    <citation type="journal article" date="2013" name="Genetics">
        <title>The draft genome and transcriptome of Panagrellus redivivus are shaped by the harsh demands of a free-living lifestyle.</title>
        <authorList>
            <person name="Srinivasan J."/>
            <person name="Dillman A.R."/>
            <person name="Macchietto M.G."/>
            <person name="Heikkinen L."/>
            <person name="Lakso M."/>
            <person name="Fracchia K.M."/>
            <person name="Antoshechkin I."/>
            <person name="Mortazavi A."/>
            <person name="Wong G."/>
            <person name="Sternberg P.W."/>
        </authorList>
    </citation>
    <scope>NUCLEOTIDE SEQUENCE [LARGE SCALE GENOMIC DNA]</scope>
    <source>
        <strain evidence="2">MT8872</strain>
    </source>
</reference>
<evidence type="ECO:0000313" key="3">
    <source>
        <dbReference type="WBParaSite" id="Pan_g1718.t1"/>
    </source>
</evidence>
<dbReference type="InterPro" id="IPR000210">
    <property type="entry name" value="BTB/POZ_dom"/>
</dbReference>
<accession>A0A7E4V6T4</accession>
<name>A0A7E4V6T4_PANRE</name>
<dbReference type="SMART" id="SM00225">
    <property type="entry name" value="BTB"/>
    <property type="match status" value="1"/>
</dbReference>
<protein>
    <submittedName>
        <fullName evidence="3">BTB domain-containing protein</fullName>
    </submittedName>
</protein>
<organism evidence="2 3">
    <name type="scientific">Panagrellus redivivus</name>
    <name type="common">Microworm</name>
    <dbReference type="NCBI Taxonomy" id="6233"/>
    <lineage>
        <taxon>Eukaryota</taxon>
        <taxon>Metazoa</taxon>
        <taxon>Ecdysozoa</taxon>
        <taxon>Nematoda</taxon>
        <taxon>Chromadorea</taxon>
        <taxon>Rhabditida</taxon>
        <taxon>Tylenchina</taxon>
        <taxon>Panagrolaimomorpha</taxon>
        <taxon>Panagrolaimoidea</taxon>
        <taxon>Panagrolaimidae</taxon>
        <taxon>Panagrellus</taxon>
    </lineage>
</organism>
<evidence type="ECO:0000259" key="1">
    <source>
        <dbReference type="PROSITE" id="PS50097"/>
    </source>
</evidence>
<proteinExistence type="predicted"/>
<dbReference type="SUPFAM" id="SSF54695">
    <property type="entry name" value="POZ domain"/>
    <property type="match status" value="1"/>
</dbReference>
<reference evidence="3" key="2">
    <citation type="submission" date="2020-10" db="UniProtKB">
        <authorList>
            <consortium name="WormBaseParasite"/>
        </authorList>
    </citation>
    <scope>IDENTIFICATION</scope>
</reference>